<dbReference type="OrthoDB" id="1277335at2759"/>
<name>A0A7J6WRT1_THATH</name>
<accession>A0A7J6WRT1</accession>
<dbReference type="EMBL" id="JABWDY010012782">
    <property type="protein sequence ID" value="KAF5198822.1"/>
    <property type="molecule type" value="Genomic_DNA"/>
</dbReference>
<evidence type="ECO:0000313" key="2">
    <source>
        <dbReference type="Proteomes" id="UP000554482"/>
    </source>
</evidence>
<sequence length="537" mass="59562">MATNYQPMSIKILVDKEKNQVLYAVSNHDFVDVLFSFLTVPMGTITRLLRHPQSSSSEIGCMNKLYESAQNISTSYLHTDACKKMLLNPHSASEAECSKLKLNLEGRKHRELYLCGTFSAECLLSPYYGVTCSCGSLTTHNAYIEETSCVSGADNVGPDGVFVTPGEQYIVSNDLQVMAGSISTCMFMLDKLGIGDDVSKVEERTVTMGVQEMLQLLRRSWISQTPLTDVFLTNQRAMEAVRIEPSRTISCRNENATGSMNKKFQVKLVLRKLTNQVLYAEADHDFVDQLFSFLTLPLGSVFNFFGGECFLKGSIQNIYSSAIELSSNGMLKSKEGETLLTRPKLSPFYGCDNQLLCIEEDAPPRYNCKQRKGNGWTLFVLTELDSASTNDSRSPGKKNSLSMDGLAVMNPKIPLSKSNIQGGFVNGNSKFMVTDDLVVTPLSHASCLFFLRRLNVPYHDIEERIVNVGKEEVLNLLKASLISDTALSTLVEATDDMLPIINLEKNLCFGNPKRKQVKPLTISEILNILGNKVESND</sequence>
<dbReference type="AlphaFoldDB" id="A0A7J6WRT1"/>
<dbReference type="Pfam" id="PF05056">
    <property type="entry name" value="DUF674"/>
    <property type="match status" value="1"/>
</dbReference>
<dbReference type="InterPro" id="IPR007750">
    <property type="entry name" value="DUF674"/>
</dbReference>
<proteinExistence type="predicted"/>
<dbReference type="PANTHER" id="PTHR33103">
    <property type="entry name" value="OS01G0153900 PROTEIN"/>
    <property type="match status" value="1"/>
</dbReference>
<dbReference type="Proteomes" id="UP000554482">
    <property type="component" value="Unassembled WGS sequence"/>
</dbReference>
<reference evidence="1 2" key="1">
    <citation type="submission" date="2020-06" db="EMBL/GenBank/DDBJ databases">
        <title>Transcriptomic and genomic resources for Thalictrum thalictroides and T. hernandezii: Facilitating candidate gene discovery in an emerging model plant lineage.</title>
        <authorList>
            <person name="Arias T."/>
            <person name="Riano-Pachon D.M."/>
            <person name="Di Stilio V.S."/>
        </authorList>
    </citation>
    <scope>NUCLEOTIDE SEQUENCE [LARGE SCALE GENOMIC DNA]</scope>
    <source>
        <strain evidence="2">cv. WT478/WT964</strain>
        <tissue evidence="1">Leaves</tissue>
    </source>
</reference>
<dbReference type="PANTHER" id="PTHR33103:SF27">
    <property type="entry name" value="OS04G0594700 PROTEIN"/>
    <property type="match status" value="1"/>
</dbReference>
<organism evidence="1 2">
    <name type="scientific">Thalictrum thalictroides</name>
    <name type="common">Rue-anemone</name>
    <name type="synonym">Anemone thalictroides</name>
    <dbReference type="NCBI Taxonomy" id="46969"/>
    <lineage>
        <taxon>Eukaryota</taxon>
        <taxon>Viridiplantae</taxon>
        <taxon>Streptophyta</taxon>
        <taxon>Embryophyta</taxon>
        <taxon>Tracheophyta</taxon>
        <taxon>Spermatophyta</taxon>
        <taxon>Magnoliopsida</taxon>
        <taxon>Ranunculales</taxon>
        <taxon>Ranunculaceae</taxon>
        <taxon>Thalictroideae</taxon>
        <taxon>Thalictrum</taxon>
    </lineage>
</organism>
<keyword evidence="2" id="KW-1185">Reference proteome</keyword>
<gene>
    <name evidence="1" type="ORF">FRX31_011590</name>
</gene>
<evidence type="ECO:0000313" key="1">
    <source>
        <dbReference type="EMBL" id="KAF5198822.1"/>
    </source>
</evidence>
<protein>
    <submittedName>
        <fullName evidence="1">Duf674 family protein</fullName>
    </submittedName>
</protein>
<comment type="caution">
    <text evidence="1">The sequence shown here is derived from an EMBL/GenBank/DDBJ whole genome shotgun (WGS) entry which is preliminary data.</text>
</comment>